<protein>
    <submittedName>
        <fullName evidence="2">Coiled-coil domain-containing protein 146</fullName>
    </submittedName>
</protein>
<dbReference type="Proteomes" id="UP000314294">
    <property type="component" value="Unassembled WGS sequence"/>
</dbReference>
<evidence type="ECO:0000256" key="1">
    <source>
        <dbReference type="SAM" id="MobiDB-lite"/>
    </source>
</evidence>
<comment type="caution">
    <text evidence="2">The sequence shown here is derived from an EMBL/GenBank/DDBJ whole genome shotgun (WGS) entry which is preliminary data.</text>
</comment>
<feature type="compositionally biased region" description="Polar residues" evidence="1">
    <location>
        <begin position="144"/>
        <end position="160"/>
    </location>
</feature>
<proteinExistence type="predicted"/>
<organism evidence="2 3">
    <name type="scientific">Liparis tanakae</name>
    <name type="common">Tanaka's snailfish</name>
    <dbReference type="NCBI Taxonomy" id="230148"/>
    <lineage>
        <taxon>Eukaryota</taxon>
        <taxon>Metazoa</taxon>
        <taxon>Chordata</taxon>
        <taxon>Craniata</taxon>
        <taxon>Vertebrata</taxon>
        <taxon>Euteleostomi</taxon>
        <taxon>Actinopterygii</taxon>
        <taxon>Neopterygii</taxon>
        <taxon>Teleostei</taxon>
        <taxon>Neoteleostei</taxon>
        <taxon>Acanthomorphata</taxon>
        <taxon>Eupercaria</taxon>
        <taxon>Perciformes</taxon>
        <taxon>Cottioidei</taxon>
        <taxon>Cottales</taxon>
        <taxon>Liparidae</taxon>
        <taxon>Liparis</taxon>
    </lineage>
</organism>
<dbReference type="AlphaFoldDB" id="A0A4Z2GWH7"/>
<dbReference type="OrthoDB" id="10262929at2759"/>
<keyword evidence="3" id="KW-1185">Reference proteome</keyword>
<gene>
    <name evidence="2" type="primary">CCDC146_0</name>
    <name evidence="2" type="ORF">EYF80_032353</name>
</gene>
<dbReference type="EMBL" id="SRLO01000405">
    <property type="protein sequence ID" value="TNN57445.1"/>
    <property type="molecule type" value="Genomic_DNA"/>
</dbReference>
<evidence type="ECO:0000313" key="3">
    <source>
        <dbReference type="Proteomes" id="UP000314294"/>
    </source>
</evidence>
<reference evidence="2 3" key="1">
    <citation type="submission" date="2019-03" db="EMBL/GenBank/DDBJ databases">
        <title>First draft genome of Liparis tanakae, snailfish: a comprehensive survey of snailfish specific genes.</title>
        <authorList>
            <person name="Kim W."/>
            <person name="Song I."/>
            <person name="Jeong J.-H."/>
            <person name="Kim D."/>
            <person name="Kim S."/>
            <person name="Ryu S."/>
            <person name="Song J.Y."/>
            <person name="Lee S.K."/>
        </authorList>
    </citation>
    <scope>NUCLEOTIDE SEQUENCE [LARGE SCALE GENOMIC DNA]</scope>
    <source>
        <tissue evidence="2">Muscle</tissue>
    </source>
</reference>
<feature type="region of interest" description="Disordered" evidence="1">
    <location>
        <begin position="132"/>
        <end position="219"/>
    </location>
</feature>
<evidence type="ECO:0000313" key="2">
    <source>
        <dbReference type="EMBL" id="TNN57445.1"/>
    </source>
</evidence>
<sequence length="270" mass="29761">MFQMDAVQREAPVNPCMAAAVVPHSNTLESDCCVQRRSAESHHHLMLVSLVAHWRKAPDDLIQASHLQLSLPLPLHQSATQQCFIDFSVLLDCHVTLTVFFRLKKDDVDSSGTTLTVMDWDEKRFCHAMNSNAQSSTCGGGPVSRSTAASRRGALQSSTPEHLGIPRDHLNHLVGRGAWAPAGSSQDERHEEPGEVLSEEEWNQLPNGEYTTAERRPNAYVPEADALPLPKPYGTMAVSSSSWTELTLDARSAPEESRVRLWASFTLSPV</sequence>
<name>A0A4Z2GWH7_9TELE</name>
<accession>A0A4Z2GWH7</accession>